<organism evidence="1 2">
    <name type="scientific">Lysinibacillus zambalensis</name>
    <dbReference type="NCBI Taxonomy" id="3160866"/>
    <lineage>
        <taxon>Bacteria</taxon>
        <taxon>Bacillati</taxon>
        <taxon>Bacillota</taxon>
        <taxon>Bacilli</taxon>
        <taxon>Bacillales</taxon>
        <taxon>Bacillaceae</taxon>
        <taxon>Lysinibacillus</taxon>
    </lineage>
</organism>
<reference evidence="1 2" key="1">
    <citation type="submission" date="2024-06" db="EMBL/GenBank/DDBJ databases">
        <title>Lysinibacillus zambalefons sp. nov., a Novel Firmicute Isolated from the Poon Bato Zambales Hyperalkaline Spring.</title>
        <authorList>
            <person name="Aja J.A."/>
            <person name="Lazaro J.E.H."/>
            <person name="Llorin L.D."/>
            <person name="Lim K.R."/>
            <person name="Teodosio J."/>
            <person name="Dalisay D.S."/>
        </authorList>
    </citation>
    <scope>NUCLEOTIDE SEQUENCE [LARGE SCALE GENOMIC DNA]</scope>
    <source>
        <strain evidence="1 2">M3</strain>
    </source>
</reference>
<proteinExistence type="predicted"/>
<gene>
    <name evidence="1" type="ORF">ABNX05_05470</name>
</gene>
<dbReference type="Proteomes" id="UP001478862">
    <property type="component" value="Unassembled WGS sequence"/>
</dbReference>
<evidence type="ECO:0000313" key="1">
    <source>
        <dbReference type="EMBL" id="MEQ6354060.1"/>
    </source>
</evidence>
<comment type="caution">
    <text evidence="1">The sequence shown here is derived from an EMBL/GenBank/DDBJ whole genome shotgun (WGS) entry which is preliminary data.</text>
</comment>
<protein>
    <submittedName>
        <fullName evidence="1">Uncharacterized protein</fullName>
    </submittedName>
</protein>
<sequence>MQLVWEKPDLYKLSQVNKDNLWKKLIADLFEDFLLFFLPDLHLEVDFSISFRVSKQP</sequence>
<dbReference type="RefSeq" id="WP_349658801.1">
    <property type="nucleotide sequence ID" value="NZ_JBEGDG010000002.1"/>
</dbReference>
<name>A0ABV1MNJ6_9BACI</name>
<evidence type="ECO:0000313" key="2">
    <source>
        <dbReference type="Proteomes" id="UP001478862"/>
    </source>
</evidence>
<keyword evidence="2" id="KW-1185">Reference proteome</keyword>
<accession>A0ABV1MNJ6</accession>
<dbReference type="EMBL" id="JBEGDG010000002">
    <property type="protein sequence ID" value="MEQ6354060.1"/>
    <property type="molecule type" value="Genomic_DNA"/>
</dbReference>